<feature type="domain" description="Ig-like" evidence="6">
    <location>
        <begin position="366"/>
        <end position="436"/>
    </location>
</feature>
<evidence type="ECO:0000313" key="8">
    <source>
        <dbReference type="Proteomes" id="UP001187415"/>
    </source>
</evidence>
<feature type="domain" description="Ig-like" evidence="6">
    <location>
        <begin position="829"/>
        <end position="908"/>
    </location>
</feature>
<dbReference type="InterPro" id="IPR050488">
    <property type="entry name" value="Ig_Fc_receptor"/>
</dbReference>
<name>A0AA88N7A3_CHASR</name>
<dbReference type="Gene3D" id="2.60.40.10">
    <property type="entry name" value="Immunoglobulins"/>
    <property type="match status" value="10"/>
</dbReference>
<dbReference type="GO" id="GO:0006955">
    <property type="term" value="P:immune response"/>
    <property type="evidence" value="ECO:0007669"/>
    <property type="project" value="TreeGrafter"/>
</dbReference>
<dbReference type="PANTHER" id="PTHR11481:SF64">
    <property type="entry name" value="FC RECEPTOR-LIKE PROTEIN 4"/>
    <property type="match status" value="1"/>
</dbReference>
<feature type="domain" description="Ig-like" evidence="6">
    <location>
        <begin position="642"/>
        <end position="727"/>
    </location>
</feature>
<dbReference type="Pfam" id="PF13895">
    <property type="entry name" value="Ig_2"/>
    <property type="match status" value="2"/>
</dbReference>
<feature type="compositionally biased region" description="Polar residues" evidence="3">
    <location>
        <begin position="1002"/>
        <end position="1024"/>
    </location>
</feature>
<dbReference type="GO" id="GO:0004888">
    <property type="term" value="F:transmembrane signaling receptor activity"/>
    <property type="evidence" value="ECO:0007669"/>
    <property type="project" value="TreeGrafter"/>
</dbReference>
<feature type="domain" description="Ig-like" evidence="6">
    <location>
        <begin position="26"/>
        <end position="173"/>
    </location>
</feature>
<accession>A0AA88N7A3</accession>
<evidence type="ECO:0000313" key="7">
    <source>
        <dbReference type="EMBL" id="KAK2851437.1"/>
    </source>
</evidence>
<feature type="domain" description="Ig-like" evidence="6">
    <location>
        <begin position="739"/>
        <end position="824"/>
    </location>
</feature>
<dbReference type="InterPro" id="IPR036179">
    <property type="entry name" value="Ig-like_dom_sf"/>
</dbReference>
<evidence type="ECO:0000256" key="4">
    <source>
        <dbReference type="SAM" id="Phobius"/>
    </source>
</evidence>
<dbReference type="InterPro" id="IPR007110">
    <property type="entry name" value="Ig-like_dom"/>
</dbReference>
<dbReference type="AlphaFoldDB" id="A0AA88N7A3"/>
<keyword evidence="4" id="KW-1133">Transmembrane helix</keyword>
<evidence type="ECO:0000256" key="2">
    <source>
        <dbReference type="ARBA" id="ARBA00023157"/>
    </source>
</evidence>
<feature type="region of interest" description="Disordered" evidence="3">
    <location>
        <begin position="876"/>
        <end position="909"/>
    </location>
</feature>
<feature type="transmembrane region" description="Helical" evidence="4">
    <location>
        <begin position="925"/>
        <end position="950"/>
    </location>
</feature>
<dbReference type="Pfam" id="PF13927">
    <property type="entry name" value="Ig_3"/>
    <property type="match status" value="5"/>
</dbReference>
<feature type="domain" description="Ig-like" evidence="6">
    <location>
        <begin position="276"/>
        <end position="357"/>
    </location>
</feature>
<dbReference type="SMART" id="SM00408">
    <property type="entry name" value="IGc2"/>
    <property type="match status" value="8"/>
</dbReference>
<feature type="signal peptide" evidence="5">
    <location>
        <begin position="1"/>
        <end position="18"/>
    </location>
</feature>
<evidence type="ECO:0000256" key="5">
    <source>
        <dbReference type="SAM" id="SignalP"/>
    </source>
</evidence>
<dbReference type="Proteomes" id="UP001187415">
    <property type="component" value="Unassembled WGS sequence"/>
</dbReference>
<feature type="domain" description="Ig-like" evidence="6">
    <location>
        <begin position="183"/>
        <end position="259"/>
    </location>
</feature>
<feature type="domain" description="Ig-like" evidence="6">
    <location>
        <begin position="462"/>
        <end position="541"/>
    </location>
</feature>
<feature type="chain" id="PRO_5041640114" description="Ig-like domain-containing protein" evidence="5">
    <location>
        <begin position="19"/>
        <end position="1040"/>
    </location>
</feature>
<reference evidence="7" key="1">
    <citation type="submission" date="2023-07" db="EMBL/GenBank/DDBJ databases">
        <title>Chromosome-level Genome Assembly of Striped Snakehead (Channa striata).</title>
        <authorList>
            <person name="Liu H."/>
        </authorList>
    </citation>
    <scope>NUCLEOTIDE SEQUENCE</scope>
    <source>
        <strain evidence="7">Gz</strain>
        <tissue evidence="7">Muscle</tissue>
    </source>
</reference>
<proteinExistence type="predicted"/>
<comment type="caution">
    <text evidence="7">The sequence shown here is derived from an EMBL/GenBank/DDBJ whole genome shotgun (WGS) entry which is preliminary data.</text>
</comment>
<keyword evidence="4" id="KW-0472">Membrane</keyword>
<keyword evidence="1 5" id="KW-0732">Signal</keyword>
<keyword evidence="2" id="KW-1015">Disulfide bond</keyword>
<keyword evidence="8" id="KW-1185">Reference proteome</keyword>
<keyword evidence="4" id="KW-0812">Transmembrane</keyword>
<feature type="domain" description="Ig-like" evidence="6">
    <location>
        <begin position="552"/>
        <end position="625"/>
    </location>
</feature>
<protein>
    <recommendedName>
        <fullName evidence="6">Ig-like domain-containing protein</fullName>
    </recommendedName>
</protein>
<dbReference type="EMBL" id="JAUPFM010000005">
    <property type="protein sequence ID" value="KAK2851437.1"/>
    <property type="molecule type" value="Genomic_DNA"/>
</dbReference>
<dbReference type="GO" id="GO:0009897">
    <property type="term" value="C:external side of plasma membrane"/>
    <property type="evidence" value="ECO:0007669"/>
    <property type="project" value="TreeGrafter"/>
</dbReference>
<sequence length="1040" mass="117929">MWLIKVFGAICFTAVCAAQDLKNEHPVLSLKSTWREVFPSEKVEFTCAINANYNLTISWYRDDEQIQETEDKSELTLTAEKKISGNYTCKGVDKITSESSLTSNQIEVIVYDSPTPAIMNSSNDKIFPGETEIQASTSNTYTIASVNPSNSGEYSCKARRGKGEVFHTNEAVTSLQISDPPTPTLKRLSQWSDVFENETVKFSCNVDSPGWTFTWYRNTEKLQEDMSSDGSSYIITSVTRTHEGFYTCKAHLKSRNVISAFSNKAEIKVFKTKPTPTLMRNYGFDVMYVGEIVNFTCTVDVASDWKYKWFKDKNSTPFTDSTSSTISIKLNLADGGKYSCTAVRGVTTRTDSSKEITQTVLAIPVPSLNKSTQWLDVFPSESVKLTCGITVGSDWTYTWQKDDQKVQADGTVSFELNGATLAIGSASDKHQGRYKCSGHIRGRDVRSQLSSELYISVYGEKPSVILTQDPEYNTMFLRESVIFKCHINVSSGWEYQWFKDMTLLKVPLNMYKLDPVQLLDSGLYSCRAKRGSDQVFETDFSQSKQLVIKEKPKLTLTRKPDTDKLYNGESMHFECKVDIASDWNYKWYKDGKIHGHDSRLDIHNVTATANGIYKCMATRNKTKYSTDFSPNQTIYVSDIPVPSLKRSSDWLDVFPTETAKLSCGMLSVRSDWTYTWYRDGKEVHADDTVSFDSDKTTLSINNASASHRGSYSCRGTFKSRPVRSNLSTKVRLHVYDTKPILRLTQTPEYTLMHTEDSVLFTCHNNVSSGWKYVWYKDSVKLAQSGNEYNISSVVTTSSGLYTCQIKRGKDKVFQSDTSEALRLNVEERPKAEITLLTGWSEVFSTDTLLLRCEVKNNLDTWNYTWFKEEQPTNEHREYREKYPVTPKNNPEQSLYRCKGSRNERPHYSKRSDPFKTKNLLLKRRVLLSISGCIFFGIIAVFIGCIVLRVCRKPADDEDKLDEANLFPTMAQLKSYSDAPCPLVDYVTEEKLNAPPKEEDESSTNCNETTPLPITTQDDQAVTSENNDKEETNGGLVSFKQ</sequence>
<evidence type="ECO:0000259" key="6">
    <source>
        <dbReference type="PROSITE" id="PS50835"/>
    </source>
</evidence>
<gene>
    <name evidence="7" type="ORF">Q5P01_007713</name>
</gene>
<dbReference type="PROSITE" id="PS50835">
    <property type="entry name" value="IG_LIKE"/>
    <property type="match status" value="9"/>
</dbReference>
<feature type="compositionally biased region" description="Basic and acidic residues" evidence="3">
    <location>
        <begin position="900"/>
        <end position="909"/>
    </location>
</feature>
<dbReference type="InterPro" id="IPR013783">
    <property type="entry name" value="Ig-like_fold"/>
</dbReference>
<organism evidence="7 8">
    <name type="scientific">Channa striata</name>
    <name type="common">Snakehead murrel</name>
    <name type="synonym">Ophicephalus striatus</name>
    <dbReference type="NCBI Taxonomy" id="64152"/>
    <lineage>
        <taxon>Eukaryota</taxon>
        <taxon>Metazoa</taxon>
        <taxon>Chordata</taxon>
        <taxon>Craniata</taxon>
        <taxon>Vertebrata</taxon>
        <taxon>Euteleostomi</taxon>
        <taxon>Actinopterygii</taxon>
        <taxon>Neopterygii</taxon>
        <taxon>Teleostei</taxon>
        <taxon>Neoteleostei</taxon>
        <taxon>Acanthomorphata</taxon>
        <taxon>Anabantaria</taxon>
        <taxon>Anabantiformes</taxon>
        <taxon>Channoidei</taxon>
        <taxon>Channidae</taxon>
        <taxon>Channa</taxon>
    </lineage>
</organism>
<evidence type="ECO:0000256" key="1">
    <source>
        <dbReference type="ARBA" id="ARBA00022729"/>
    </source>
</evidence>
<dbReference type="InterPro" id="IPR003599">
    <property type="entry name" value="Ig_sub"/>
</dbReference>
<dbReference type="CDD" id="cd00096">
    <property type="entry name" value="Ig"/>
    <property type="match status" value="5"/>
</dbReference>
<dbReference type="PANTHER" id="PTHR11481">
    <property type="entry name" value="IMMUNOGLOBULIN FC RECEPTOR"/>
    <property type="match status" value="1"/>
</dbReference>
<dbReference type="SUPFAM" id="SSF48726">
    <property type="entry name" value="Immunoglobulin"/>
    <property type="match status" value="9"/>
</dbReference>
<dbReference type="GO" id="GO:0007166">
    <property type="term" value="P:cell surface receptor signaling pathway"/>
    <property type="evidence" value="ECO:0007669"/>
    <property type="project" value="TreeGrafter"/>
</dbReference>
<dbReference type="SMART" id="SM00409">
    <property type="entry name" value="IG"/>
    <property type="match status" value="8"/>
</dbReference>
<evidence type="ECO:0000256" key="3">
    <source>
        <dbReference type="SAM" id="MobiDB-lite"/>
    </source>
</evidence>
<dbReference type="InterPro" id="IPR003598">
    <property type="entry name" value="Ig_sub2"/>
</dbReference>
<feature type="region of interest" description="Disordered" evidence="3">
    <location>
        <begin position="990"/>
        <end position="1040"/>
    </location>
</feature>